<feature type="region of interest" description="Disordered" evidence="4">
    <location>
        <begin position="1"/>
        <end position="21"/>
    </location>
</feature>
<comment type="caution">
    <text evidence="6">The sequence shown here is derived from an EMBL/GenBank/DDBJ whole genome shotgun (WGS) entry which is preliminary data.</text>
</comment>
<proteinExistence type="inferred from homology"/>
<evidence type="ECO:0000256" key="4">
    <source>
        <dbReference type="SAM" id="MobiDB-lite"/>
    </source>
</evidence>
<comment type="similarity">
    <text evidence="1">Belongs to the TACO1 family.</text>
</comment>
<dbReference type="Pfam" id="PF20772">
    <property type="entry name" value="TACO1_YebC_N"/>
    <property type="match status" value="1"/>
</dbReference>
<evidence type="ECO:0000313" key="6">
    <source>
        <dbReference type="EMBL" id="KKU04700.1"/>
    </source>
</evidence>
<evidence type="ECO:0000259" key="5">
    <source>
        <dbReference type="PROSITE" id="PS51644"/>
    </source>
</evidence>
<feature type="domain" description="HTH OST-type" evidence="5">
    <location>
        <begin position="104"/>
        <end position="180"/>
    </location>
</feature>
<dbReference type="FunFam" id="1.10.10.200:FF:000002">
    <property type="entry name" value="Probable transcriptional regulatory protein CLM62_37755"/>
    <property type="match status" value="1"/>
</dbReference>
<dbReference type="PANTHER" id="PTHR12532">
    <property type="entry name" value="TRANSLATIONAL ACTIVATOR OF CYTOCHROME C OXIDASE 1"/>
    <property type="match status" value="1"/>
</dbReference>
<dbReference type="Pfam" id="PF01709">
    <property type="entry name" value="Transcrip_reg"/>
    <property type="match status" value="1"/>
</dbReference>
<dbReference type="AlphaFoldDB" id="A0A0G1Q7Z1"/>
<dbReference type="PANTHER" id="PTHR12532:SF0">
    <property type="entry name" value="TRANSLATIONAL ACTIVATOR OF CYTOCHROME C OXIDASE 1"/>
    <property type="match status" value="1"/>
</dbReference>
<protein>
    <submittedName>
        <fullName evidence="6">Transcriptional regulator</fullName>
    </submittedName>
</protein>
<organism evidence="6 7">
    <name type="scientific">Candidatus Giovannonibacteria bacterium GW2011_GWA2_45_21</name>
    <dbReference type="NCBI Taxonomy" id="1618649"/>
    <lineage>
        <taxon>Bacteria</taxon>
        <taxon>Candidatus Giovannoniibacteriota</taxon>
    </lineage>
</organism>
<dbReference type="Gene3D" id="3.30.70.980">
    <property type="match status" value="1"/>
</dbReference>
<dbReference type="InterPro" id="IPR049083">
    <property type="entry name" value="TACO1_YebC_N"/>
</dbReference>
<dbReference type="InterPro" id="IPR002876">
    <property type="entry name" value="Transcrip_reg_TACO1-like"/>
</dbReference>
<evidence type="ECO:0000256" key="2">
    <source>
        <dbReference type="ARBA" id="ARBA00023015"/>
    </source>
</evidence>
<dbReference type="EMBL" id="LCKT01000011">
    <property type="protein sequence ID" value="KKU04700.1"/>
    <property type="molecule type" value="Genomic_DNA"/>
</dbReference>
<dbReference type="GO" id="GO:0005737">
    <property type="term" value="C:cytoplasm"/>
    <property type="evidence" value="ECO:0007669"/>
    <property type="project" value="UniProtKB-ARBA"/>
</dbReference>
<evidence type="ECO:0000256" key="3">
    <source>
        <dbReference type="ARBA" id="ARBA00023163"/>
    </source>
</evidence>
<dbReference type="PROSITE" id="PS51644">
    <property type="entry name" value="HTH_OST"/>
    <property type="match status" value="1"/>
</dbReference>
<sequence>MSGHSRWAQIKHKKATSDAKKGKLFSRLSKMLTIAAKEMGPDPKTNSRLASAIEEARKENLPKENIDRAIKRASEKEGLNLKEVIYEAFGPGGSALIIAAVTDNSNRTTNEIKHILSLSDGKLGVEGSAMWAFAHVGDEYKAKFPQQLSPEDFKKFENLLEALSDQDEVENVYANVENKP</sequence>
<dbReference type="InterPro" id="IPR029072">
    <property type="entry name" value="YebC-like"/>
</dbReference>
<keyword evidence="3" id="KW-0804">Transcription</keyword>
<dbReference type="SUPFAM" id="SSF75625">
    <property type="entry name" value="YebC-like"/>
    <property type="match status" value="1"/>
</dbReference>
<gene>
    <name evidence="6" type="ORF">UX06_C0011G0011</name>
</gene>
<evidence type="ECO:0000313" key="7">
    <source>
        <dbReference type="Proteomes" id="UP000034696"/>
    </source>
</evidence>
<accession>A0A0G1Q7Z1</accession>
<evidence type="ECO:0000256" key="1">
    <source>
        <dbReference type="ARBA" id="ARBA00008724"/>
    </source>
</evidence>
<dbReference type="Gene3D" id="1.10.10.200">
    <property type="match status" value="1"/>
</dbReference>
<reference evidence="6 7" key="1">
    <citation type="journal article" date="2015" name="Nature">
        <title>rRNA introns, odd ribosomes, and small enigmatic genomes across a large radiation of phyla.</title>
        <authorList>
            <person name="Brown C.T."/>
            <person name="Hug L.A."/>
            <person name="Thomas B.C."/>
            <person name="Sharon I."/>
            <person name="Castelle C.J."/>
            <person name="Singh A."/>
            <person name="Wilkins M.J."/>
            <person name="Williams K.H."/>
            <person name="Banfield J.F."/>
        </authorList>
    </citation>
    <scope>NUCLEOTIDE SEQUENCE [LARGE SCALE GENOMIC DNA]</scope>
</reference>
<dbReference type="Proteomes" id="UP000034696">
    <property type="component" value="Unassembled WGS sequence"/>
</dbReference>
<dbReference type="InterPro" id="IPR048300">
    <property type="entry name" value="TACO1_YebC-like_2nd/3rd_dom"/>
</dbReference>
<dbReference type="InterPro" id="IPR025605">
    <property type="entry name" value="OST-HTH/LOTUS_dom"/>
</dbReference>
<keyword evidence="2" id="KW-0805">Transcription regulation</keyword>
<name>A0A0G1Q7Z1_9BACT</name>
<dbReference type="InterPro" id="IPR017856">
    <property type="entry name" value="Integrase-like_N"/>
</dbReference>
<dbReference type="InterPro" id="IPR026564">
    <property type="entry name" value="Transcrip_reg_TACO1-like_dom3"/>
</dbReference>